<reference evidence="2" key="1">
    <citation type="journal article" date="2020" name="Stud. Mycol.">
        <title>101 Dothideomycetes genomes: a test case for predicting lifestyles and emergence of pathogens.</title>
        <authorList>
            <person name="Haridas S."/>
            <person name="Albert R."/>
            <person name="Binder M."/>
            <person name="Bloem J."/>
            <person name="Labutti K."/>
            <person name="Salamov A."/>
            <person name="Andreopoulos B."/>
            <person name="Baker S."/>
            <person name="Barry K."/>
            <person name="Bills G."/>
            <person name="Bluhm B."/>
            <person name="Cannon C."/>
            <person name="Castanera R."/>
            <person name="Culley D."/>
            <person name="Daum C."/>
            <person name="Ezra D."/>
            <person name="Gonzalez J."/>
            <person name="Henrissat B."/>
            <person name="Kuo A."/>
            <person name="Liang C."/>
            <person name="Lipzen A."/>
            <person name="Lutzoni F."/>
            <person name="Magnuson J."/>
            <person name="Mondo S."/>
            <person name="Nolan M."/>
            <person name="Ohm R."/>
            <person name="Pangilinan J."/>
            <person name="Park H.-J."/>
            <person name="Ramirez L."/>
            <person name="Alfaro M."/>
            <person name="Sun H."/>
            <person name="Tritt A."/>
            <person name="Yoshinaga Y."/>
            <person name="Zwiers L.-H."/>
            <person name="Turgeon B."/>
            <person name="Goodwin S."/>
            <person name="Spatafora J."/>
            <person name="Crous P."/>
            <person name="Grigoriev I."/>
        </authorList>
    </citation>
    <scope>NUCLEOTIDE SEQUENCE</scope>
    <source>
        <strain evidence="2">CBS 269.34</strain>
    </source>
</reference>
<keyword evidence="3" id="KW-1185">Reference proteome</keyword>
<dbReference type="Proteomes" id="UP000799750">
    <property type="component" value="Unassembled WGS sequence"/>
</dbReference>
<name>A0A6A6R8W4_9PEZI</name>
<accession>A0A6A6R8W4</accession>
<dbReference type="OrthoDB" id="10507697at2759"/>
<organism evidence="2 3">
    <name type="scientific">Lophium mytilinum</name>
    <dbReference type="NCBI Taxonomy" id="390894"/>
    <lineage>
        <taxon>Eukaryota</taxon>
        <taxon>Fungi</taxon>
        <taxon>Dikarya</taxon>
        <taxon>Ascomycota</taxon>
        <taxon>Pezizomycotina</taxon>
        <taxon>Dothideomycetes</taxon>
        <taxon>Pleosporomycetidae</taxon>
        <taxon>Mytilinidiales</taxon>
        <taxon>Mytilinidiaceae</taxon>
        <taxon>Lophium</taxon>
    </lineage>
</organism>
<feature type="compositionally biased region" description="Basic and acidic residues" evidence="1">
    <location>
        <begin position="215"/>
        <end position="230"/>
    </location>
</feature>
<dbReference type="EMBL" id="MU004182">
    <property type="protein sequence ID" value="KAF2501069.1"/>
    <property type="molecule type" value="Genomic_DNA"/>
</dbReference>
<feature type="compositionally biased region" description="Polar residues" evidence="1">
    <location>
        <begin position="236"/>
        <end position="246"/>
    </location>
</feature>
<dbReference type="AlphaFoldDB" id="A0A6A6R8W4"/>
<evidence type="ECO:0000256" key="1">
    <source>
        <dbReference type="SAM" id="MobiDB-lite"/>
    </source>
</evidence>
<evidence type="ECO:0000313" key="2">
    <source>
        <dbReference type="EMBL" id="KAF2501069.1"/>
    </source>
</evidence>
<feature type="region of interest" description="Disordered" evidence="1">
    <location>
        <begin position="211"/>
        <end position="246"/>
    </location>
</feature>
<sequence length="303" mass="32407">MAAYIDYLKALLSRADANGTLLAEGAHGIQSPPNDEPATATKASNLARENLKSLESLLAENDRSLPDQIREKLLQHSRVSTLSGRALNLFNLLMEHKTETVYTTIGAVTASVLGYLVAQYVARQAVKEEGQDHEVAGSRHRVAKSLEAGSKTETFEHAKDREGGVAALNNELAKPGNEVNDIEGGNDGAVAEADTENHVDSGSLLKTWAENSSGAKDEGKREAAGDHQTDVRLPTITISPGPSNTQELEVVDNKVCFGTTNANLPLNQTIESVDGDSGADISSLDLDWEVIDDEHEVGWVGED</sequence>
<protein>
    <submittedName>
        <fullName evidence="2">Uncharacterized protein</fullName>
    </submittedName>
</protein>
<evidence type="ECO:0000313" key="3">
    <source>
        <dbReference type="Proteomes" id="UP000799750"/>
    </source>
</evidence>
<gene>
    <name evidence="2" type="ORF">BU16DRAFT_190056</name>
</gene>
<proteinExistence type="predicted"/>